<dbReference type="PANTHER" id="PTHR43665:SF1">
    <property type="entry name" value="ISOPENTENYL-DIPHOSPHATE DELTA-ISOMERASE"/>
    <property type="match status" value="1"/>
</dbReference>
<proteinExistence type="inferred from homology"/>
<dbReference type="PIRSF" id="PIRSF003314">
    <property type="entry name" value="IPP_isomerase"/>
    <property type="match status" value="1"/>
</dbReference>
<evidence type="ECO:0000259" key="12">
    <source>
        <dbReference type="Pfam" id="PF01070"/>
    </source>
</evidence>
<evidence type="ECO:0000256" key="5">
    <source>
        <dbReference type="ARBA" id="ARBA00022723"/>
    </source>
</evidence>
<feature type="binding site" evidence="11">
    <location>
        <position position="125"/>
    </location>
    <ligand>
        <name>FMN</name>
        <dbReference type="ChEBI" id="CHEBI:58210"/>
    </ligand>
</feature>
<feature type="domain" description="FMN-dependent dehydrogenase" evidence="12">
    <location>
        <begin position="175"/>
        <end position="335"/>
    </location>
</feature>
<comment type="subunit">
    <text evidence="10 11">Homooctamer. Dimer of tetramers.</text>
</comment>
<dbReference type="InterPro" id="IPR013785">
    <property type="entry name" value="Aldolase_TIM"/>
</dbReference>
<evidence type="ECO:0000256" key="4">
    <source>
        <dbReference type="ARBA" id="ARBA00022643"/>
    </source>
</evidence>
<dbReference type="EMBL" id="CP017560">
    <property type="protein sequence ID" value="AOV07725.1"/>
    <property type="molecule type" value="Genomic_DNA"/>
</dbReference>
<dbReference type="Proteomes" id="UP000185746">
    <property type="component" value="Chromosome"/>
</dbReference>
<dbReference type="GO" id="GO:0008299">
    <property type="term" value="P:isoprenoid biosynthetic process"/>
    <property type="evidence" value="ECO:0007669"/>
    <property type="project" value="UniProtKB-UniRule"/>
</dbReference>
<evidence type="ECO:0000256" key="6">
    <source>
        <dbReference type="ARBA" id="ARBA00022842"/>
    </source>
</evidence>
<comment type="cofactor">
    <cofactor evidence="1 11">
        <name>FMN</name>
        <dbReference type="ChEBI" id="CHEBI:58210"/>
    </cofactor>
</comment>
<dbReference type="GO" id="GO:0000287">
    <property type="term" value="F:magnesium ion binding"/>
    <property type="evidence" value="ECO:0007669"/>
    <property type="project" value="UniProtKB-UniRule"/>
</dbReference>
<feature type="binding site" evidence="11">
    <location>
        <position position="192"/>
    </location>
    <ligand>
        <name>FMN</name>
        <dbReference type="ChEBI" id="CHEBI:58210"/>
    </ligand>
</feature>
<dbReference type="NCBIfam" id="TIGR02151">
    <property type="entry name" value="IPP_isom_2"/>
    <property type="match status" value="1"/>
</dbReference>
<organism evidence="13 14">
    <name type="scientific">Sporosarcina ureilytica</name>
    <dbReference type="NCBI Taxonomy" id="298596"/>
    <lineage>
        <taxon>Bacteria</taxon>
        <taxon>Bacillati</taxon>
        <taxon>Bacillota</taxon>
        <taxon>Bacilli</taxon>
        <taxon>Bacillales</taxon>
        <taxon>Caryophanaceae</taxon>
        <taxon>Sporosarcina</taxon>
    </lineage>
</organism>
<comment type="cofactor">
    <cofactor evidence="11">
        <name>Mg(2+)</name>
        <dbReference type="ChEBI" id="CHEBI:18420"/>
    </cofactor>
</comment>
<feature type="binding site" evidence="11">
    <location>
        <position position="97"/>
    </location>
    <ligand>
        <name>FMN</name>
        <dbReference type="ChEBI" id="CHEBI:58210"/>
    </ligand>
</feature>
<feature type="binding site" evidence="11">
    <location>
        <position position="160"/>
    </location>
    <ligand>
        <name>substrate</name>
    </ligand>
</feature>
<gene>
    <name evidence="11" type="primary">fni</name>
    <name evidence="13" type="ORF">BI350_09400</name>
</gene>
<dbReference type="InterPro" id="IPR011179">
    <property type="entry name" value="IPdP_isomerase"/>
</dbReference>
<dbReference type="GO" id="GO:0005737">
    <property type="term" value="C:cytoplasm"/>
    <property type="evidence" value="ECO:0007669"/>
    <property type="project" value="UniProtKB-SubCell"/>
</dbReference>
<dbReference type="GO" id="GO:0010181">
    <property type="term" value="F:FMN binding"/>
    <property type="evidence" value="ECO:0007669"/>
    <property type="project" value="UniProtKB-UniRule"/>
</dbReference>
<dbReference type="GO" id="GO:0004452">
    <property type="term" value="F:isopentenyl-diphosphate delta-isomerase activity"/>
    <property type="evidence" value="ECO:0007669"/>
    <property type="project" value="UniProtKB-UniRule"/>
</dbReference>
<sequence>MSHSIHQRKTEHIQISLEEHVTGNAITTGFEKVGFVHNALPEIDFNEITIETNFLQNSCKTPFLISSMTGGAKFAGTINHHLAEAAEEKGWAFALGSTRAMIESEAYRSSFQLRKIAPTIPIIANLGAVQLNYGFGAEECKKIIEWTESNALVLHLNSIQEVIQPEGDVNFKGLLNKIEKLTSSLSVPVGVKEVGWGIDGQTAKKLNEVGISFIDVAGAGGTSWSQVEKYRTTDDLKRIAAEAFTEWGIPTVNCIQSVRSALSHVPLIASGGVKNGVEAAKAIALGADMVGFGRSILKEATTSTEEVLKVMEARELELKIAMFGIGAGSLEALKNTDRLTISK</sequence>
<comment type="cofactor">
    <cofactor evidence="11">
        <name>NADPH</name>
        <dbReference type="ChEBI" id="CHEBI:57783"/>
    </cofactor>
</comment>
<dbReference type="GO" id="GO:0070402">
    <property type="term" value="F:NADPH binding"/>
    <property type="evidence" value="ECO:0007669"/>
    <property type="project" value="UniProtKB-UniRule"/>
</dbReference>
<name>A0A1D8JG73_9BACL</name>
<dbReference type="KEGG" id="surl:BI350_09400"/>
<feature type="binding site" evidence="11">
    <location>
        <begin position="272"/>
        <end position="274"/>
    </location>
    <ligand>
        <name>FMN</name>
        <dbReference type="ChEBI" id="CHEBI:58210"/>
    </ligand>
</feature>
<dbReference type="CDD" id="cd02811">
    <property type="entry name" value="IDI-2_FMN"/>
    <property type="match status" value="1"/>
</dbReference>
<dbReference type="SUPFAM" id="SSF51395">
    <property type="entry name" value="FMN-linked oxidoreductases"/>
    <property type="match status" value="1"/>
</dbReference>
<evidence type="ECO:0000256" key="9">
    <source>
        <dbReference type="ARBA" id="ARBA00023235"/>
    </source>
</evidence>
<evidence type="ECO:0000256" key="11">
    <source>
        <dbReference type="HAMAP-Rule" id="MF_00354"/>
    </source>
</evidence>
<feature type="binding site" evidence="11">
    <location>
        <position position="161"/>
    </location>
    <ligand>
        <name>Mg(2+)</name>
        <dbReference type="ChEBI" id="CHEBI:18420"/>
    </ligand>
</feature>
<protein>
    <recommendedName>
        <fullName evidence="11">Isopentenyl-diphosphate delta-isomerase</fullName>
        <shortName evidence="11">IPP isomerase</shortName>
        <ecNumber evidence="11">5.3.3.2</ecNumber>
    </recommendedName>
    <alternativeName>
        <fullName evidence="11">Isopentenyl diphosphate:dimethylallyl diphosphate isomerase</fullName>
    </alternativeName>
    <alternativeName>
        <fullName evidence="11">Isopentenyl pyrophosphate isomerase</fullName>
    </alternativeName>
    <alternativeName>
        <fullName evidence="11">Type 2 isopentenyl diphosphate isomerase</fullName>
        <shortName evidence="11">IDI-2</shortName>
    </alternativeName>
</protein>
<comment type="similarity">
    <text evidence="11">Belongs to the IPP isomerase type 2 family.</text>
</comment>
<accession>A0A1D8JG73</accession>
<evidence type="ECO:0000313" key="13">
    <source>
        <dbReference type="EMBL" id="AOV07725.1"/>
    </source>
</evidence>
<reference evidence="13 14" key="1">
    <citation type="submission" date="2016-09" db="EMBL/GenBank/DDBJ databases">
        <title>Complete genome sequence of the Lysinibacillus sphaericus LMG 22257, a specie of Bacillus with ureolytic activity that can effectively biodeposit calcium carbonate.</title>
        <authorList>
            <person name="Yan W."/>
        </authorList>
    </citation>
    <scope>NUCLEOTIDE SEQUENCE [LARGE SCALE GENOMIC DNA]</scope>
    <source>
        <strain evidence="13 14">LMG 22257</strain>
    </source>
</reference>
<feature type="binding site" evidence="11">
    <location>
        <position position="222"/>
    </location>
    <ligand>
        <name>FMN</name>
        <dbReference type="ChEBI" id="CHEBI:58210"/>
    </ligand>
</feature>
<evidence type="ECO:0000256" key="7">
    <source>
        <dbReference type="ARBA" id="ARBA00022857"/>
    </source>
</evidence>
<keyword evidence="2 11" id="KW-0963">Cytoplasm</keyword>
<feature type="binding site" evidence="11">
    <location>
        <position position="66"/>
    </location>
    <ligand>
        <name>FMN</name>
        <dbReference type="ChEBI" id="CHEBI:58210"/>
    </ligand>
</feature>
<evidence type="ECO:0000256" key="8">
    <source>
        <dbReference type="ARBA" id="ARBA00023229"/>
    </source>
</evidence>
<feature type="binding site" evidence="11">
    <location>
        <begin position="67"/>
        <end position="69"/>
    </location>
    <ligand>
        <name>FMN</name>
        <dbReference type="ChEBI" id="CHEBI:58210"/>
    </ligand>
</feature>
<dbReference type="AlphaFoldDB" id="A0A1D8JG73"/>
<keyword evidence="9 11" id="KW-0413">Isomerase</keyword>
<evidence type="ECO:0000256" key="10">
    <source>
        <dbReference type="ARBA" id="ARBA00025810"/>
    </source>
</evidence>
<dbReference type="EC" id="5.3.3.2" evidence="11"/>
<comment type="caution">
    <text evidence="11">Lacks conserved residue(s) required for the propagation of feature annotation.</text>
</comment>
<dbReference type="InterPro" id="IPR000262">
    <property type="entry name" value="FMN-dep_DH"/>
</dbReference>
<evidence type="ECO:0000256" key="1">
    <source>
        <dbReference type="ARBA" id="ARBA00001917"/>
    </source>
</evidence>
<feature type="binding site" evidence="11">
    <location>
        <begin position="8"/>
        <end position="9"/>
    </location>
    <ligand>
        <name>substrate</name>
    </ligand>
</feature>
<keyword evidence="8 11" id="KW-0414">Isoprene biosynthesis</keyword>
<feature type="binding site" evidence="11">
    <location>
        <begin position="97"/>
        <end position="99"/>
    </location>
    <ligand>
        <name>substrate</name>
    </ligand>
</feature>
<dbReference type="HAMAP" id="MF_00354">
    <property type="entry name" value="Idi_2"/>
    <property type="match status" value="1"/>
</dbReference>
<evidence type="ECO:0000313" key="14">
    <source>
        <dbReference type="Proteomes" id="UP000185746"/>
    </source>
</evidence>
<dbReference type="GO" id="GO:0016491">
    <property type="term" value="F:oxidoreductase activity"/>
    <property type="evidence" value="ECO:0007669"/>
    <property type="project" value="InterPro"/>
</dbReference>
<keyword evidence="5 11" id="KW-0479">Metal-binding</keyword>
<dbReference type="Pfam" id="PF01070">
    <property type="entry name" value="FMN_dh"/>
    <property type="match status" value="1"/>
</dbReference>
<dbReference type="Gene3D" id="3.20.20.70">
    <property type="entry name" value="Aldolase class I"/>
    <property type="match status" value="1"/>
</dbReference>
<dbReference type="RefSeq" id="WP_075527863.1">
    <property type="nucleotide sequence ID" value="NZ_CP017560.1"/>
</dbReference>
<keyword evidence="14" id="KW-1185">Reference proteome</keyword>
<comment type="subcellular location">
    <subcellularLocation>
        <location evidence="11">Cytoplasm</location>
    </subcellularLocation>
</comment>
<dbReference type="PANTHER" id="PTHR43665">
    <property type="entry name" value="ISOPENTENYL-DIPHOSPHATE DELTA-ISOMERASE"/>
    <property type="match status" value="1"/>
</dbReference>
<keyword evidence="3 11" id="KW-0285">Flavoprotein</keyword>
<evidence type="ECO:0000256" key="2">
    <source>
        <dbReference type="ARBA" id="ARBA00022490"/>
    </source>
</evidence>
<keyword evidence="7 11" id="KW-0521">NADP</keyword>
<comment type="function">
    <text evidence="11">Involved in the biosynthesis of isoprenoids. Catalyzes the 1,3-allylic rearrangement of the homoallylic substrate isopentenyl (IPP) to its allylic isomer, dimethylallyl diphosphate (DMAPP).</text>
</comment>
<keyword evidence="4 11" id="KW-0288">FMN</keyword>
<comment type="catalytic activity">
    <reaction evidence="11">
        <text>isopentenyl diphosphate = dimethylallyl diphosphate</text>
        <dbReference type="Rhea" id="RHEA:23284"/>
        <dbReference type="ChEBI" id="CHEBI:57623"/>
        <dbReference type="ChEBI" id="CHEBI:128769"/>
        <dbReference type="EC" id="5.3.3.2"/>
    </reaction>
</comment>
<keyword evidence="6 11" id="KW-0460">Magnesium</keyword>
<evidence type="ECO:0000256" key="3">
    <source>
        <dbReference type="ARBA" id="ARBA00022630"/>
    </source>
</evidence>